<dbReference type="AlphaFoldDB" id="A0A9P7JH26"/>
<dbReference type="EMBL" id="JABBWG010000006">
    <property type="protein sequence ID" value="KAG1822068.1"/>
    <property type="molecule type" value="Genomic_DNA"/>
</dbReference>
<evidence type="ECO:0000313" key="2">
    <source>
        <dbReference type="EMBL" id="KAG1822068.1"/>
    </source>
</evidence>
<organism evidence="2 3">
    <name type="scientific">Suillus subaureus</name>
    <dbReference type="NCBI Taxonomy" id="48587"/>
    <lineage>
        <taxon>Eukaryota</taxon>
        <taxon>Fungi</taxon>
        <taxon>Dikarya</taxon>
        <taxon>Basidiomycota</taxon>
        <taxon>Agaricomycotina</taxon>
        <taxon>Agaricomycetes</taxon>
        <taxon>Agaricomycetidae</taxon>
        <taxon>Boletales</taxon>
        <taxon>Suillineae</taxon>
        <taxon>Suillaceae</taxon>
        <taxon>Suillus</taxon>
    </lineage>
</organism>
<proteinExistence type="predicted"/>
<gene>
    <name evidence="2" type="ORF">BJ212DRAFT_1477897</name>
</gene>
<dbReference type="RefSeq" id="XP_041196808.1">
    <property type="nucleotide sequence ID" value="XM_041339627.1"/>
</dbReference>
<name>A0A9P7JH26_9AGAM</name>
<evidence type="ECO:0000256" key="1">
    <source>
        <dbReference type="SAM" id="Coils"/>
    </source>
</evidence>
<keyword evidence="1" id="KW-0175">Coiled coil</keyword>
<sequence>MSGIACSIAKKKQMACAEQEKAYAEAMKEYHDEQKKPESKRKSRKAICRDVAEKLEGGWTCGQFNTEQNAWLSPEEEESIVAYCIELGN</sequence>
<reference evidence="2" key="1">
    <citation type="journal article" date="2020" name="New Phytol.">
        <title>Comparative genomics reveals dynamic genome evolution in host specialist ectomycorrhizal fungi.</title>
        <authorList>
            <person name="Lofgren L.A."/>
            <person name="Nguyen N.H."/>
            <person name="Vilgalys R."/>
            <person name="Ruytinx J."/>
            <person name="Liao H.L."/>
            <person name="Branco S."/>
            <person name="Kuo A."/>
            <person name="LaButti K."/>
            <person name="Lipzen A."/>
            <person name="Andreopoulos W."/>
            <person name="Pangilinan J."/>
            <person name="Riley R."/>
            <person name="Hundley H."/>
            <person name="Na H."/>
            <person name="Barry K."/>
            <person name="Grigoriev I.V."/>
            <person name="Stajich J.E."/>
            <person name="Kennedy P.G."/>
        </authorList>
    </citation>
    <scope>NUCLEOTIDE SEQUENCE</scope>
    <source>
        <strain evidence="2">MN1</strain>
    </source>
</reference>
<dbReference type="OrthoDB" id="2668963at2759"/>
<feature type="coiled-coil region" evidence="1">
    <location>
        <begin position="9"/>
        <end position="36"/>
    </location>
</feature>
<comment type="caution">
    <text evidence="2">The sequence shown here is derived from an EMBL/GenBank/DDBJ whole genome shotgun (WGS) entry which is preliminary data.</text>
</comment>
<evidence type="ECO:0000313" key="3">
    <source>
        <dbReference type="Proteomes" id="UP000807769"/>
    </source>
</evidence>
<protein>
    <submittedName>
        <fullName evidence="2">Uncharacterized protein</fullName>
    </submittedName>
</protein>
<accession>A0A9P7JH26</accession>
<keyword evidence="3" id="KW-1185">Reference proteome</keyword>
<dbReference type="GeneID" id="64633643"/>
<dbReference type="Proteomes" id="UP000807769">
    <property type="component" value="Unassembled WGS sequence"/>
</dbReference>